<protein>
    <submittedName>
        <fullName evidence="3">ParB N-terminal domain-containing protein</fullName>
    </submittedName>
</protein>
<dbReference type="InterPro" id="IPR003115">
    <property type="entry name" value="ParB_N"/>
</dbReference>
<evidence type="ECO:0000313" key="3">
    <source>
        <dbReference type="EMBL" id="MFD2463061.1"/>
    </source>
</evidence>
<organism evidence="3 4">
    <name type="scientific">Amycolatopsis samaneae</name>
    <dbReference type="NCBI Taxonomy" id="664691"/>
    <lineage>
        <taxon>Bacteria</taxon>
        <taxon>Bacillati</taxon>
        <taxon>Actinomycetota</taxon>
        <taxon>Actinomycetes</taxon>
        <taxon>Pseudonocardiales</taxon>
        <taxon>Pseudonocardiaceae</taxon>
        <taxon>Amycolatopsis</taxon>
    </lineage>
</organism>
<reference evidence="4" key="1">
    <citation type="journal article" date="2019" name="Int. J. Syst. Evol. Microbiol.">
        <title>The Global Catalogue of Microorganisms (GCM) 10K type strain sequencing project: providing services to taxonomists for standard genome sequencing and annotation.</title>
        <authorList>
            <consortium name="The Broad Institute Genomics Platform"/>
            <consortium name="The Broad Institute Genome Sequencing Center for Infectious Disease"/>
            <person name="Wu L."/>
            <person name="Ma J."/>
        </authorList>
    </citation>
    <scope>NUCLEOTIDE SEQUENCE [LARGE SCALE GENOMIC DNA]</scope>
    <source>
        <strain evidence="4">CGMCC 4.7643</strain>
    </source>
</reference>
<dbReference type="EMBL" id="JBHUKU010000020">
    <property type="protein sequence ID" value="MFD2463061.1"/>
    <property type="molecule type" value="Genomic_DNA"/>
</dbReference>
<evidence type="ECO:0000256" key="1">
    <source>
        <dbReference type="SAM" id="MobiDB-lite"/>
    </source>
</evidence>
<accession>A0ABW5GQA4</accession>
<gene>
    <name evidence="3" type="ORF">ACFSYJ_30935</name>
</gene>
<proteinExistence type="predicted"/>
<comment type="caution">
    <text evidence="3">The sequence shown here is derived from an EMBL/GenBank/DDBJ whole genome shotgun (WGS) entry which is preliminary data.</text>
</comment>
<dbReference type="SUPFAM" id="SSF110849">
    <property type="entry name" value="ParB/Sulfiredoxin"/>
    <property type="match status" value="1"/>
</dbReference>
<keyword evidence="4" id="KW-1185">Reference proteome</keyword>
<dbReference type="InterPro" id="IPR036086">
    <property type="entry name" value="ParB/Sulfiredoxin_sf"/>
</dbReference>
<dbReference type="CDD" id="cd16387">
    <property type="entry name" value="ParB_N_Srx"/>
    <property type="match status" value="1"/>
</dbReference>
<dbReference type="Gene3D" id="3.90.1530.10">
    <property type="entry name" value="Conserved hypothetical protein from pyrococcus furiosus pfu- 392566-001, ParB domain"/>
    <property type="match status" value="1"/>
</dbReference>
<evidence type="ECO:0000259" key="2">
    <source>
        <dbReference type="SMART" id="SM00470"/>
    </source>
</evidence>
<dbReference type="RefSeq" id="WP_345392535.1">
    <property type="nucleotide sequence ID" value="NZ_BAABHG010000005.1"/>
</dbReference>
<feature type="region of interest" description="Disordered" evidence="1">
    <location>
        <begin position="213"/>
        <end position="235"/>
    </location>
</feature>
<dbReference type="SMART" id="SM00470">
    <property type="entry name" value="ParB"/>
    <property type="match status" value="1"/>
</dbReference>
<name>A0ABW5GQA4_9PSEU</name>
<feature type="domain" description="ParB-like N-terminal" evidence="2">
    <location>
        <begin position="14"/>
        <end position="98"/>
    </location>
</feature>
<evidence type="ECO:0000313" key="4">
    <source>
        <dbReference type="Proteomes" id="UP001597419"/>
    </source>
</evidence>
<dbReference type="Proteomes" id="UP001597419">
    <property type="component" value="Unassembled WGS sequence"/>
</dbReference>
<sequence>MRFALGHDDLHPTEEVEIGFLSVGGSPRIAGENLEHVEMLVAASEPLPPIVVHRPTMRVIDGVHRLRAAVLAGRTTIAVRFFDGTEEDAFILAVESNIAHGLPLSAADRRRAAERIIATHGRWSDRMIASVVGMAAKTVAEIRRGTDAGGAGELARIGRDGRVRSIDVSAGRRLAHEMIIGDPSLSLRKVARAAGISAETVRDVKNRVLRGEDPVPRKQQGKAEGWGGDRTPGSAAVQCAVKPPPAAVVARLRDDPALRLNENGRDLLRLLNIHLVRSEDWNRIIDSVPPHSTETIAELARYCAEKWSEIASRIERRGSKSA</sequence>